<evidence type="ECO:0000256" key="11">
    <source>
        <dbReference type="ARBA" id="ARBA00022741"/>
    </source>
</evidence>
<evidence type="ECO:0000256" key="7">
    <source>
        <dbReference type="ARBA" id="ARBA00022679"/>
    </source>
</evidence>
<name>A0A1U8B391_NELNU</name>
<proteinExistence type="inferred from homology"/>
<dbReference type="eggNOG" id="ENOG502QTX3">
    <property type="taxonomic scope" value="Eukaryota"/>
</dbReference>
<evidence type="ECO:0000256" key="14">
    <source>
        <dbReference type="ARBA" id="ARBA00022989"/>
    </source>
</evidence>
<evidence type="ECO:0000256" key="13">
    <source>
        <dbReference type="ARBA" id="ARBA00022840"/>
    </source>
</evidence>
<dbReference type="SUPFAM" id="SSF49899">
    <property type="entry name" value="Concanavalin A-like lectins/glucanases"/>
    <property type="match status" value="1"/>
</dbReference>
<dbReference type="InterPro" id="IPR013320">
    <property type="entry name" value="ConA-like_dom_sf"/>
</dbReference>
<dbReference type="GO" id="GO:0004674">
    <property type="term" value="F:protein serine/threonine kinase activity"/>
    <property type="evidence" value="ECO:0007669"/>
    <property type="project" value="UniProtKB-KW"/>
</dbReference>
<dbReference type="PROSITE" id="PS00107">
    <property type="entry name" value="PROTEIN_KINASE_ATP"/>
    <property type="match status" value="1"/>
</dbReference>
<dbReference type="EC" id="2.7.11.1" evidence="4"/>
<dbReference type="Proteomes" id="UP000189703">
    <property type="component" value="Unplaced"/>
</dbReference>
<dbReference type="SMART" id="SM00220">
    <property type="entry name" value="S_TKc"/>
    <property type="match status" value="1"/>
</dbReference>
<dbReference type="GO" id="GO:0030246">
    <property type="term" value="F:carbohydrate binding"/>
    <property type="evidence" value="ECO:0007669"/>
    <property type="project" value="UniProtKB-KW"/>
</dbReference>
<dbReference type="PROSITE" id="PS00108">
    <property type="entry name" value="PROTEIN_KINASE_ST"/>
    <property type="match status" value="1"/>
</dbReference>
<keyword evidence="9" id="KW-0732">Signal</keyword>
<evidence type="ECO:0000313" key="19">
    <source>
        <dbReference type="RefSeq" id="XP_010273739.1"/>
    </source>
</evidence>
<evidence type="ECO:0000256" key="10">
    <source>
        <dbReference type="ARBA" id="ARBA00022734"/>
    </source>
</evidence>
<dbReference type="PROSITE" id="PS00308">
    <property type="entry name" value="LECTIN_LEGUME_ALPHA"/>
    <property type="match status" value="1"/>
</dbReference>
<dbReference type="InterPro" id="IPR017441">
    <property type="entry name" value="Protein_kinase_ATP_BS"/>
</dbReference>
<dbReference type="InterPro" id="IPR050528">
    <property type="entry name" value="L-type_Lectin-RKs"/>
</dbReference>
<evidence type="ECO:0000256" key="9">
    <source>
        <dbReference type="ARBA" id="ARBA00022729"/>
    </source>
</evidence>
<keyword evidence="18" id="KW-1185">Reference proteome</keyword>
<evidence type="ECO:0000256" key="2">
    <source>
        <dbReference type="ARBA" id="ARBA00008536"/>
    </source>
</evidence>
<keyword evidence="15" id="KW-0472">Membrane</keyword>
<dbReference type="OrthoDB" id="2014828at2759"/>
<keyword evidence="16" id="KW-0675">Receptor</keyword>
<protein>
    <recommendedName>
        <fullName evidence="4">non-specific serine/threonine protein kinase</fullName>
        <ecNumber evidence="4">2.7.11.1</ecNumber>
    </recommendedName>
</protein>
<dbReference type="Pfam" id="PF00069">
    <property type="entry name" value="Pkinase"/>
    <property type="match status" value="1"/>
</dbReference>
<dbReference type="PROSITE" id="PS00307">
    <property type="entry name" value="LECTIN_LEGUME_BETA"/>
    <property type="match status" value="1"/>
</dbReference>
<dbReference type="CDD" id="cd14066">
    <property type="entry name" value="STKc_IRAK"/>
    <property type="match status" value="1"/>
</dbReference>
<evidence type="ECO:0000256" key="3">
    <source>
        <dbReference type="ARBA" id="ARBA00010217"/>
    </source>
</evidence>
<dbReference type="Pfam" id="PF00139">
    <property type="entry name" value="Lectin_legB"/>
    <property type="match status" value="1"/>
</dbReference>
<comment type="subcellular location">
    <subcellularLocation>
        <location evidence="1">Cell membrane</location>
        <topology evidence="1">Single-pass type I membrane protein</topology>
    </subcellularLocation>
</comment>
<dbReference type="Gene3D" id="3.30.200.20">
    <property type="entry name" value="Phosphorylase Kinase, domain 1"/>
    <property type="match status" value="1"/>
</dbReference>
<keyword evidence="11" id="KW-0547">Nucleotide-binding</keyword>
<keyword evidence="5" id="KW-1003">Cell membrane</keyword>
<reference evidence="19" key="1">
    <citation type="submission" date="2025-08" db="UniProtKB">
        <authorList>
            <consortium name="RefSeq"/>
        </authorList>
    </citation>
    <scope>IDENTIFICATION</scope>
</reference>
<dbReference type="InterPro" id="IPR008271">
    <property type="entry name" value="Ser/Thr_kinase_AS"/>
</dbReference>
<organism evidence="18 19">
    <name type="scientific">Nelumbo nucifera</name>
    <name type="common">Sacred lotus</name>
    <dbReference type="NCBI Taxonomy" id="4432"/>
    <lineage>
        <taxon>Eukaryota</taxon>
        <taxon>Viridiplantae</taxon>
        <taxon>Streptophyta</taxon>
        <taxon>Embryophyta</taxon>
        <taxon>Tracheophyta</taxon>
        <taxon>Spermatophyta</taxon>
        <taxon>Magnoliopsida</taxon>
        <taxon>Proteales</taxon>
        <taxon>Nelumbonaceae</taxon>
        <taxon>Nelumbo</taxon>
    </lineage>
</organism>
<sequence length="686" mass="76356">MAFFYSTNIRLQSPKLPIFDYFHISILFLLLIPSANPLSFNFSGSDQSTRDIIRLEGHAAISYKDIDFTENLSINNASCGRASFKNPVHLYDNATGNLTDFSTNFSFSITRTDQEFLIAEGLAFFLAPSGSNLPVDSSGGALGLVRYSQMEDNTKNQIIAVEFDTFGNVFDPVPYSENLSRPMYHVGIDINSVKSVTTANWTSNDIGSGNITWVLINYNSSTKNLSVTWTYSDNPTSSLFYIIDLRKYLPEWVTIGFSSSTGQLKEITSVHSWNFYSSLEVEESNSTSEIPKASKTDKRGLIIGLVVGASSALIGVVWLVLWIKKKRDVTEEEDEMVLDDSMNDEFEQGTGPKRFLYSELARATDNFAEDQKLGEGGFGGVYKGVLSYLNLDIAVKRVSQKSKQGIKEYVSEVKIISRLRHKNLVQLVGWCHQRKEFVLVYEFMPNGSLDTHLFGRQALLTWERRYNIALGLASALFYLHEEWEQCVVHRDIKSSNVMLDSDFNAKLGDFGLARLVDHGKGSQTTVLAGTMGYMAPECVITGKSSKESDVYSYGIVALEIACGRRPIEPCVEASKIRLVEWVWELHGRGKILEAVDSGLLEMGFDEKQMECLMVVGLWCAHPDCNFRPSIRQAIQVLSFEAPLPTLPSKMPVPTYCAPPLMNVGDDSSGGLFSSAASPSTSLLYPR</sequence>
<comment type="similarity">
    <text evidence="3">In the C-terminal section; belongs to the protein kinase superfamily. Ser/Thr protein kinase family.</text>
</comment>
<keyword evidence="14" id="KW-1133">Transmembrane helix</keyword>
<keyword evidence="10" id="KW-0430">Lectin</keyword>
<dbReference type="GO" id="GO:0005524">
    <property type="term" value="F:ATP binding"/>
    <property type="evidence" value="ECO:0007669"/>
    <property type="project" value="UniProtKB-UniRule"/>
</dbReference>
<evidence type="ECO:0000256" key="16">
    <source>
        <dbReference type="ARBA" id="ARBA00023170"/>
    </source>
</evidence>
<keyword evidence="6" id="KW-0723">Serine/threonine-protein kinase</keyword>
<dbReference type="OMA" id="NCISHYC"/>
<dbReference type="KEGG" id="nnu:104609189"/>
<evidence type="ECO:0000256" key="6">
    <source>
        <dbReference type="ARBA" id="ARBA00022527"/>
    </source>
</evidence>
<dbReference type="STRING" id="4432.A0A1U8B391"/>
<dbReference type="InterPro" id="IPR011009">
    <property type="entry name" value="Kinase-like_dom_sf"/>
</dbReference>
<accession>A0A1U8B391</accession>
<dbReference type="GeneID" id="104609189"/>
<keyword evidence="7" id="KW-0808">Transferase</keyword>
<dbReference type="PROSITE" id="PS50011">
    <property type="entry name" value="PROTEIN_KINASE_DOM"/>
    <property type="match status" value="1"/>
</dbReference>
<keyword evidence="12" id="KW-0418">Kinase</keyword>
<dbReference type="InterPro" id="IPR019825">
    <property type="entry name" value="Lectin_legB_Mn/Ca_BS"/>
</dbReference>
<evidence type="ECO:0000256" key="12">
    <source>
        <dbReference type="ARBA" id="ARBA00022777"/>
    </source>
</evidence>
<dbReference type="AlphaFoldDB" id="A0A1U8B391"/>
<dbReference type="GO" id="GO:0005886">
    <property type="term" value="C:plasma membrane"/>
    <property type="evidence" value="ECO:0000318"/>
    <property type="project" value="GO_Central"/>
</dbReference>
<evidence type="ECO:0000256" key="5">
    <source>
        <dbReference type="ARBA" id="ARBA00022475"/>
    </source>
</evidence>
<gene>
    <name evidence="19" type="primary">LOC104609189</name>
</gene>
<dbReference type="Gene3D" id="2.60.120.200">
    <property type="match status" value="1"/>
</dbReference>
<evidence type="ECO:0000256" key="17">
    <source>
        <dbReference type="ARBA" id="ARBA00023180"/>
    </source>
</evidence>
<dbReference type="FunFam" id="1.10.510.10:FF:000240">
    <property type="entry name" value="Lectin-domain containing receptor kinase A4.3"/>
    <property type="match status" value="1"/>
</dbReference>
<keyword evidence="17" id="KW-0325">Glycoprotein</keyword>
<dbReference type="InterPro" id="IPR001220">
    <property type="entry name" value="Legume_lectin_dom"/>
</dbReference>
<dbReference type="Gene3D" id="1.10.510.10">
    <property type="entry name" value="Transferase(Phosphotransferase) domain 1"/>
    <property type="match status" value="1"/>
</dbReference>
<dbReference type="SUPFAM" id="SSF56112">
    <property type="entry name" value="Protein kinase-like (PK-like)"/>
    <property type="match status" value="1"/>
</dbReference>
<evidence type="ECO:0000256" key="4">
    <source>
        <dbReference type="ARBA" id="ARBA00012513"/>
    </source>
</evidence>
<keyword evidence="13" id="KW-0067">ATP-binding</keyword>
<evidence type="ECO:0000313" key="18">
    <source>
        <dbReference type="Proteomes" id="UP000189703"/>
    </source>
</evidence>
<dbReference type="PANTHER" id="PTHR27007">
    <property type="match status" value="1"/>
</dbReference>
<comment type="similarity">
    <text evidence="2">In the N-terminal section; belongs to the leguminous lectin family.</text>
</comment>
<evidence type="ECO:0000256" key="1">
    <source>
        <dbReference type="ARBA" id="ARBA00004251"/>
    </source>
</evidence>
<dbReference type="RefSeq" id="XP_010273739.1">
    <property type="nucleotide sequence ID" value="XM_010275437.1"/>
</dbReference>
<dbReference type="FunFam" id="3.30.200.20:FF:000168">
    <property type="entry name" value="L-type lectin-domain containing receptor kinase IX.1"/>
    <property type="match status" value="1"/>
</dbReference>
<dbReference type="InterPro" id="IPR000985">
    <property type="entry name" value="Lectin_LegA_CS"/>
</dbReference>
<dbReference type="GO" id="GO:0002229">
    <property type="term" value="P:defense response to oomycetes"/>
    <property type="evidence" value="ECO:0007669"/>
    <property type="project" value="UniProtKB-ARBA"/>
</dbReference>
<keyword evidence="8" id="KW-0812">Transmembrane</keyword>
<dbReference type="InterPro" id="IPR000719">
    <property type="entry name" value="Prot_kinase_dom"/>
</dbReference>
<evidence type="ECO:0000256" key="8">
    <source>
        <dbReference type="ARBA" id="ARBA00022692"/>
    </source>
</evidence>
<evidence type="ECO:0000256" key="15">
    <source>
        <dbReference type="ARBA" id="ARBA00023136"/>
    </source>
</evidence>
<dbReference type="CDD" id="cd06899">
    <property type="entry name" value="lectin_legume_LecRK_Arcelin_ConA"/>
    <property type="match status" value="1"/>
</dbReference>